<evidence type="ECO:0000313" key="1">
    <source>
        <dbReference type="EMBL" id="KAJ8882767.1"/>
    </source>
</evidence>
<name>A0ABQ9HEM4_9NEOP</name>
<evidence type="ECO:0000313" key="2">
    <source>
        <dbReference type="Proteomes" id="UP001159363"/>
    </source>
</evidence>
<proteinExistence type="predicted"/>
<reference evidence="1 2" key="1">
    <citation type="submission" date="2023-02" db="EMBL/GenBank/DDBJ databases">
        <title>LHISI_Scaffold_Assembly.</title>
        <authorList>
            <person name="Stuart O.P."/>
            <person name="Cleave R."/>
            <person name="Magrath M.J.L."/>
            <person name="Mikheyev A.S."/>
        </authorList>
    </citation>
    <scope>NUCLEOTIDE SEQUENCE [LARGE SCALE GENOMIC DNA]</scope>
    <source>
        <strain evidence="1">Daus_M_001</strain>
        <tissue evidence="1">Leg muscle</tissue>
    </source>
</reference>
<dbReference type="Proteomes" id="UP001159363">
    <property type="component" value="Chromosome 4"/>
</dbReference>
<sequence length="153" mass="17468">MEELYKAPLYLNGSRLCLQLLKWLMHLKRCPEYTLLQPINMWSSESHIRQEIRTMQDWLKLHNPFETGSPSLVCVINGLIASSAVDCDTAKDAVISAMKSMIGKPFSGITLKRKDVVREHFVEVKSTQLFHRMLCVVRSDEDLAENLSCELSA</sequence>
<comment type="caution">
    <text evidence="1">The sequence shown here is derived from an EMBL/GenBank/DDBJ whole genome shotgun (WGS) entry which is preliminary data.</text>
</comment>
<accession>A0ABQ9HEM4</accession>
<protein>
    <submittedName>
        <fullName evidence="1">Uncharacterized protein</fullName>
    </submittedName>
</protein>
<gene>
    <name evidence="1" type="ORF">PR048_014580</name>
</gene>
<dbReference type="EMBL" id="JARBHB010000005">
    <property type="protein sequence ID" value="KAJ8882767.1"/>
    <property type="molecule type" value="Genomic_DNA"/>
</dbReference>
<organism evidence="1 2">
    <name type="scientific">Dryococelus australis</name>
    <dbReference type="NCBI Taxonomy" id="614101"/>
    <lineage>
        <taxon>Eukaryota</taxon>
        <taxon>Metazoa</taxon>
        <taxon>Ecdysozoa</taxon>
        <taxon>Arthropoda</taxon>
        <taxon>Hexapoda</taxon>
        <taxon>Insecta</taxon>
        <taxon>Pterygota</taxon>
        <taxon>Neoptera</taxon>
        <taxon>Polyneoptera</taxon>
        <taxon>Phasmatodea</taxon>
        <taxon>Verophasmatodea</taxon>
        <taxon>Anareolatae</taxon>
        <taxon>Phasmatidae</taxon>
        <taxon>Eurycanthinae</taxon>
        <taxon>Dryococelus</taxon>
    </lineage>
</organism>
<keyword evidence="2" id="KW-1185">Reference proteome</keyword>